<evidence type="ECO:0000313" key="2">
    <source>
        <dbReference type="Proteomes" id="UP001597094"/>
    </source>
</evidence>
<keyword evidence="2" id="KW-1185">Reference proteome</keyword>
<dbReference type="Proteomes" id="UP001597094">
    <property type="component" value="Unassembled WGS sequence"/>
</dbReference>
<accession>A0ABW3SJ12</accession>
<evidence type="ECO:0000313" key="1">
    <source>
        <dbReference type="EMBL" id="MFD1184638.1"/>
    </source>
</evidence>
<name>A0ABW3SJ12_9BACT</name>
<sequence>MAKVLAKTVVELYSSAMERVKHEAKFRYSRLQRKGGILMMVLEIGGHFIM</sequence>
<dbReference type="RefSeq" id="WP_377521978.1">
    <property type="nucleotide sequence ID" value="NZ_JBHTLD010000002.1"/>
</dbReference>
<protein>
    <submittedName>
        <fullName evidence="1">Uncharacterized protein</fullName>
    </submittedName>
</protein>
<proteinExistence type="predicted"/>
<dbReference type="EMBL" id="JBHTLD010000002">
    <property type="protein sequence ID" value="MFD1184638.1"/>
    <property type="molecule type" value="Genomic_DNA"/>
</dbReference>
<organism evidence="1 2">
    <name type="scientific">Pontibacter rugosus</name>
    <dbReference type="NCBI Taxonomy" id="1745966"/>
    <lineage>
        <taxon>Bacteria</taxon>
        <taxon>Pseudomonadati</taxon>
        <taxon>Bacteroidota</taxon>
        <taxon>Cytophagia</taxon>
        <taxon>Cytophagales</taxon>
        <taxon>Hymenobacteraceae</taxon>
        <taxon>Pontibacter</taxon>
    </lineage>
</organism>
<reference evidence="2" key="1">
    <citation type="journal article" date="2019" name="Int. J. Syst. Evol. Microbiol.">
        <title>The Global Catalogue of Microorganisms (GCM) 10K type strain sequencing project: providing services to taxonomists for standard genome sequencing and annotation.</title>
        <authorList>
            <consortium name="The Broad Institute Genomics Platform"/>
            <consortium name="The Broad Institute Genome Sequencing Center for Infectious Disease"/>
            <person name="Wu L."/>
            <person name="Ma J."/>
        </authorList>
    </citation>
    <scope>NUCLEOTIDE SEQUENCE [LARGE SCALE GENOMIC DNA]</scope>
    <source>
        <strain evidence="2">JCM 31319</strain>
    </source>
</reference>
<gene>
    <name evidence="1" type="ORF">ACFQ2O_00375</name>
</gene>
<comment type="caution">
    <text evidence="1">The sequence shown here is derived from an EMBL/GenBank/DDBJ whole genome shotgun (WGS) entry which is preliminary data.</text>
</comment>